<keyword evidence="2" id="KW-1185">Reference proteome</keyword>
<reference evidence="1" key="1">
    <citation type="submission" date="2023-04" db="EMBL/GenBank/DDBJ databases">
        <title>A chromosome-level genome assembly of the parasitoid wasp Eretmocerus hayati.</title>
        <authorList>
            <person name="Zhong Y."/>
            <person name="Liu S."/>
            <person name="Liu Y."/>
        </authorList>
    </citation>
    <scope>NUCLEOTIDE SEQUENCE</scope>
    <source>
        <strain evidence="1">ZJU_SS_LIU_2023</strain>
    </source>
</reference>
<dbReference type="Proteomes" id="UP001239111">
    <property type="component" value="Chromosome 4"/>
</dbReference>
<gene>
    <name evidence="1" type="ORF">QAD02_008543</name>
</gene>
<sequence length="504" mass="57697">MDRSQFNIQLNKDQKLVNNPVISELTKEELQVVEELCEISDVCSAFNSTDAEQSAVTNIECVVSNSSADDFSTELDSNNGNNSNETGDNETVGVYATNEQNLTDVTPNKWYNENEPLSDNQMRTNVTDWEDDTRNQRVQDIMNNLLECEMSENEKKSQEMLLQLNLVKNPPVIPNSHQSTGIRQVELDRNTYRYTECNMDNPKGNENRVIEPINAQTGENASSNEINLTRQDDTSEMIDYVIELEGTHMIDQSDNTKVDARDNNAYRIHSIEVESTDSARQEMKEATNANQVADIQGVITPQKKRRGRPRSGNHDKQGSRFETPTACAEIPEELTSGVHSTSTAERSKESMKDDSNTCRSSTRKRRICSTIGSREEMIKTRYPNINELHTQALTNNPDTKEPFWQNLRAFICARSMFWKKEKRGIICPFSYIEEKHEALGYKKSSKHVLIKCHKNPQMPVCTICHESRYHVQEASKCEYCVKAYFELMMESEQGDVKEISDKWY</sequence>
<dbReference type="EMBL" id="CM056744">
    <property type="protein sequence ID" value="KAJ8666881.1"/>
    <property type="molecule type" value="Genomic_DNA"/>
</dbReference>
<comment type="caution">
    <text evidence="1">The sequence shown here is derived from an EMBL/GenBank/DDBJ whole genome shotgun (WGS) entry which is preliminary data.</text>
</comment>
<name>A0ACC2N850_9HYME</name>
<accession>A0ACC2N850</accession>
<proteinExistence type="predicted"/>
<organism evidence="1 2">
    <name type="scientific">Eretmocerus hayati</name>
    <dbReference type="NCBI Taxonomy" id="131215"/>
    <lineage>
        <taxon>Eukaryota</taxon>
        <taxon>Metazoa</taxon>
        <taxon>Ecdysozoa</taxon>
        <taxon>Arthropoda</taxon>
        <taxon>Hexapoda</taxon>
        <taxon>Insecta</taxon>
        <taxon>Pterygota</taxon>
        <taxon>Neoptera</taxon>
        <taxon>Endopterygota</taxon>
        <taxon>Hymenoptera</taxon>
        <taxon>Apocrita</taxon>
        <taxon>Proctotrupomorpha</taxon>
        <taxon>Chalcidoidea</taxon>
        <taxon>Aphelinidae</taxon>
        <taxon>Aphelininae</taxon>
        <taxon>Eretmocerus</taxon>
    </lineage>
</organism>
<protein>
    <submittedName>
        <fullName evidence="1">Uncharacterized protein</fullName>
    </submittedName>
</protein>
<evidence type="ECO:0000313" key="2">
    <source>
        <dbReference type="Proteomes" id="UP001239111"/>
    </source>
</evidence>
<evidence type="ECO:0000313" key="1">
    <source>
        <dbReference type="EMBL" id="KAJ8666881.1"/>
    </source>
</evidence>